<feature type="domain" description="Bacterial sugar transferase" evidence="9">
    <location>
        <begin position="163"/>
        <end position="346"/>
    </location>
</feature>
<gene>
    <name evidence="10" type="ORF">MHA02_41220</name>
</gene>
<evidence type="ECO:0000256" key="2">
    <source>
        <dbReference type="ARBA" id="ARBA00006464"/>
    </source>
</evidence>
<keyword evidence="11" id="KW-1185">Reference proteome</keyword>
<comment type="subcellular location">
    <subcellularLocation>
        <location evidence="1">Membrane</location>
        <topology evidence="1">Multi-pass membrane protein</topology>
    </subcellularLocation>
</comment>
<dbReference type="InterPro" id="IPR017475">
    <property type="entry name" value="EPS_sugar_tfrase"/>
</dbReference>
<dbReference type="NCBIfam" id="TIGR03025">
    <property type="entry name" value="EPS_sugtrans"/>
    <property type="match status" value="1"/>
</dbReference>
<keyword evidence="6 8" id="KW-0472">Membrane</keyword>
<evidence type="ECO:0000313" key="11">
    <source>
        <dbReference type="Proteomes" id="UP000321258"/>
    </source>
</evidence>
<dbReference type="GO" id="GO:0016020">
    <property type="term" value="C:membrane"/>
    <property type="evidence" value="ECO:0007669"/>
    <property type="project" value="UniProtKB-SubCell"/>
</dbReference>
<dbReference type="GO" id="GO:0009242">
    <property type="term" value="P:colanic acid biosynthetic process"/>
    <property type="evidence" value="ECO:0007669"/>
    <property type="project" value="TreeGrafter"/>
</dbReference>
<keyword evidence="5 8" id="KW-1133">Transmembrane helix</keyword>
<evidence type="ECO:0000256" key="3">
    <source>
        <dbReference type="ARBA" id="ARBA00022679"/>
    </source>
</evidence>
<evidence type="ECO:0000256" key="7">
    <source>
        <dbReference type="ARBA" id="ARBA00023169"/>
    </source>
</evidence>
<evidence type="ECO:0000313" key="10">
    <source>
        <dbReference type="EMBL" id="GEP01735.1"/>
    </source>
</evidence>
<evidence type="ECO:0000256" key="8">
    <source>
        <dbReference type="SAM" id="Phobius"/>
    </source>
</evidence>
<feature type="transmembrane region" description="Helical" evidence="8">
    <location>
        <begin position="168"/>
        <end position="189"/>
    </location>
</feature>
<evidence type="ECO:0000256" key="1">
    <source>
        <dbReference type="ARBA" id="ARBA00004141"/>
    </source>
</evidence>
<dbReference type="PANTHER" id="PTHR30576">
    <property type="entry name" value="COLANIC BIOSYNTHESIS UDP-GLUCOSE LIPID CARRIER TRANSFERASE"/>
    <property type="match status" value="1"/>
</dbReference>
<reference evidence="10 11" key="1">
    <citation type="submission" date="2019-07" db="EMBL/GenBank/DDBJ databases">
        <title>Whole genome shotgun sequence of Methylobacterium haplocladii NBRC 107714.</title>
        <authorList>
            <person name="Hosoyama A."/>
            <person name="Uohara A."/>
            <person name="Ohji S."/>
            <person name="Ichikawa N."/>
        </authorList>
    </citation>
    <scope>NUCLEOTIDE SEQUENCE [LARGE SCALE GENOMIC DNA]</scope>
    <source>
        <strain evidence="10 11">NBRC 107714</strain>
    </source>
</reference>
<comment type="caution">
    <text evidence="10">The sequence shown here is derived from an EMBL/GenBank/DDBJ whole genome shotgun (WGS) entry which is preliminary data.</text>
</comment>
<organism evidence="10 11">
    <name type="scientific">Methylobacterium haplocladii</name>
    <dbReference type="NCBI Taxonomy" id="1176176"/>
    <lineage>
        <taxon>Bacteria</taxon>
        <taxon>Pseudomonadati</taxon>
        <taxon>Pseudomonadota</taxon>
        <taxon>Alphaproteobacteria</taxon>
        <taxon>Hyphomicrobiales</taxon>
        <taxon>Methylobacteriaceae</taxon>
        <taxon>Methylobacterium</taxon>
    </lineage>
</organism>
<keyword evidence="7" id="KW-0270">Exopolysaccharide synthesis</keyword>
<accession>A0A512IVL3</accession>
<dbReference type="Proteomes" id="UP000321258">
    <property type="component" value="Unassembled WGS sequence"/>
</dbReference>
<comment type="similarity">
    <text evidence="2">Belongs to the bacterial sugar transferase family.</text>
</comment>
<dbReference type="InterPro" id="IPR003362">
    <property type="entry name" value="Bact_transf"/>
</dbReference>
<dbReference type="RefSeq" id="WP_238180268.1">
    <property type="nucleotide sequence ID" value="NZ_BJZT01000050.1"/>
</dbReference>
<protein>
    <recommendedName>
        <fullName evidence="9">Bacterial sugar transferase domain-containing protein</fullName>
    </recommendedName>
</protein>
<evidence type="ECO:0000256" key="5">
    <source>
        <dbReference type="ARBA" id="ARBA00022989"/>
    </source>
</evidence>
<keyword evidence="3" id="KW-0808">Transferase</keyword>
<dbReference type="AlphaFoldDB" id="A0A512IVL3"/>
<dbReference type="Pfam" id="PF02397">
    <property type="entry name" value="Bac_transf"/>
    <property type="match status" value="1"/>
</dbReference>
<evidence type="ECO:0000259" key="9">
    <source>
        <dbReference type="Pfam" id="PF02397"/>
    </source>
</evidence>
<dbReference type="EMBL" id="BJZT01000050">
    <property type="protein sequence ID" value="GEP01735.1"/>
    <property type="molecule type" value="Genomic_DNA"/>
</dbReference>
<dbReference type="PANTHER" id="PTHR30576:SF21">
    <property type="entry name" value="UDP-GLUCOSE:UNDECAPRENYL-PHOSPHATE GLUCOSE-1-PHOSPHATE TRANSFERASE"/>
    <property type="match status" value="1"/>
</dbReference>
<dbReference type="GO" id="GO:0089702">
    <property type="term" value="F:undecaprenyl-phosphate glucose phosphotransferase activity"/>
    <property type="evidence" value="ECO:0007669"/>
    <property type="project" value="TreeGrafter"/>
</dbReference>
<evidence type="ECO:0000256" key="6">
    <source>
        <dbReference type="ARBA" id="ARBA00023136"/>
    </source>
</evidence>
<proteinExistence type="inferred from homology"/>
<evidence type="ECO:0000256" key="4">
    <source>
        <dbReference type="ARBA" id="ARBA00022692"/>
    </source>
</evidence>
<dbReference type="GO" id="GO:0000271">
    <property type="term" value="P:polysaccharide biosynthetic process"/>
    <property type="evidence" value="ECO:0007669"/>
    <property type="project" value="UniProtKB-KW"/>
</dbReference>
<name>A0A512IVL3_9HYPH</name>
<keyword evidence="4 8" id="KW-0812">Transmembrane</keyword>
<sequence>MGVADGSLAASQKFPKNWLRIYESVRHPVGGSCRDSNLWLVDPNVNFFQTPLSAAMSKNGIRNDIVMLLEDGGYGTEPADTARTAVPSSRLDNYDNAVIVLSDERASHETAASDVFQAVAKHRHYYIVSTAADGMAQRVDLRAIYSDALPSADAPSCAKSASKRALDILFSGLAIFFLLPLLCLIALSVKASSPGPVIFKQERQGLDGKKFSILKFRSMRVVPDQGDVRQAVKNDPRVTPLGRWLRKTSLDELPQLFNVLRGDMSIVGPRPHAVAHDEYYLSRVVGYARRRRVKPGITGWAQIKGARGETPRIEDMKNRVDHDLWYIDNWSISMDAVIIFLTFRCLVGHDKAY</sequence>